<evidence type="ECO:0000313" key="4">
    <source>
        <dbReference type="Proteomes" id="UP001049518"/>
    </source>
</evidence>
<name>A0ABX8QQU0_9ACTN</name>
<dbReference type="InterPro" id="IPR042099">
    <property type="entry name" value="ANL_N_sf"/>
</dbReference>
<proteinExistence type="predicted"/>
<dbReference type="Pfam" id="PF00501">
    <property type="entry name" value="AMP-binding"/>
    <property type="match status" value="1"/>
</dbReference>
<dbReference type="InterPro" id="IPR020845">
    <property type="entry name" value="AMP-binding_CS"/>
</dbReference>
<feature type="domain" description="AMP-binding enzyme C-terminal" evidence="2">
    <location>
        <begin position="421"/>
        <end position="496"/>
    </location>
</feature>
<evidence type="ECO:0000259" key="2">
    <source>
        <dbReference type="Pfam" id="PF13193"/>
    </source>
</evidence>
<protein>
    <submittedName>
        <fullName evidence="3">AMP-binding protein</fullName>
    </submittedName>
</protein>
<dbReference type="Proteomes" id="UP001049518">
    <property type="component" value="Chromosome"/>
</dbReference>
<dbReference type="InterPro" id="IPR050237">
    <property type="entry name" value="ATP-dep_AMP-bd_enzyme"/>
</dbReference>
<dbReference type="InterPro" id="IPR045851">
    <property type="entry name" value="AMP-bd_C_sf"/>
</dbReference>
<dbReference type="RefSeq" id="WP_231334290.1">
    <property type="nucleotide sequence ID" value="NZ_CP059572.1"/>
</dbReference>
<dbReference type="Gene3D" id="3.40.50.12780">
    <property type="entry name" value="N-terminal domain of ligase-like"/>
    <property type="match status" value="1"/>
</dbReference>
<dbReference type="PANTHER" id="PTHR43767">
    <property type="entry name" value="LONG-CHAIN-FATTY-ACID--COA LIGASE"/>
    <property type="match status" value="1"/>
</dbReference>
<organism evidence="3 4">
    <name type="scientific">Actinomadura graeca</name>
    <dbReference type="NCBI Taxonomy" id="2750812"/>
    <lineage>
        <taxon>Bacteria</taxon>
        <taxon>Bacillati</taxon>
        <taxon>Actinomycetota</taxon>
        <taxon>Actinomycetes</taxon>
        <taxon>Streptosporangiales</taxon>
        <taxon>Thermomonosporaceae</taxon>
        <taxon>Actinomadura</taxon>
    </lineage>
</organism>
<dbReference type="InterPro" id="IPR025110">
    <property type="entry name" value="AMP-bd_C"/>
</dbReference>
<dbReference type="InterPro" id="IPR000873">
    <property type="entry name" value="AMP-dep_synth/lig_dom"/>
</dbReference>
<keyword evidence="4" id="KW-1185">Reference proteome</keyword>
<sequence>MLDMLGHRTLTDLLEERVRRYPDKPWLICEDDAGEVTRYTYAGFAEETRAVAGGLRDLGIEAGDRVALALGNSPEFVIAYFAVIRLGAVVVPCNIRDHPAEIAYVIERSGARLLIGTDAMLERLEDVLPGTDRLVRVGRWSWDGLRVAKPWDGRAEAGEEEPVQILFTSGTTSRPKGVLITHANCIFAGEMVVRSYLLDDTDRLLTALPLYHLNAQALSMLAALTAGGTLIVLEGYHASVFWERIREYDATQTSLVGMLVRTLLARPPAVSDRRHRLRRVAFALNVTDEERAAFEERFAVELINGYGLSEAVAGVSVCPVNGPKRWPSIGLPAMERRVRLVRDDGREAGPGEVGEILVHGVPGRTLMLGYHLDPEATAAVMGDGWLRTGDYATADAAGYLYFFDRKKDVIKRAGESISASEVEAVLVGHPLIARAAVVGVPDPMRDEAVLAVLVPEPGTALSKAELLAYCRQRLAAYKVPTIVEFRAALPLTSVGKIDKRLLRADVRKRRPS</sequence>
<dbReference type="PROSITE" id="PS00455">
    <property type="entry name" value="AMP_BINDING"/>
    <property type="match status" value="1"/>
</dbReference>
<evidence type="ECO:0000313" key="3">
    <source>
        <dbReference type="EMBL" id="QXJ21156.1"/>
    </source>
</evidence>
<dbReference type="SUPFAM" id="SSF56801">
    <property type="entry name" value="Acetyl-CoA synthetase-like"/>
    <property type="match status" value="1"/>
</dbReference>
<dbReference type="Pfam" id="PF13193">
    <property type="entry name" value="AMP-binding_C"/>
    <property type="match status" value="1"/>
</dbReference>
<dbReference type="Gene3D" id="3.30.300.30">
    <property type="match status" value="1"/>
</dbReference>
<dbReference type="EMBL" id="CP059572">
    <property type="protein sequence ID" value="QXJ21156.1"/>
    <property type="molecule type" value="Genomic_DNA"/>
</dbReference>
<gene>
    <name evidence="3" type="ORF">AGRA3207_001982</name>
</gene>
<feature type="domain" description="AMP-dependent synthetase/ligase" evidence="1">
    <location>
        <begin position="14"/>
        <end position="371"/>
    </location>
</feature>
<reference evidence="3" key="1">
    <citation type="submission" date="2020-07" db="EMBL/GenBank/DDBJ databases">
        <authorList>
            <person name="Tarantini F.S."/>
            <person name="Hong K.W."/>
            <person name="Chan K.G."/>
        </authorList>
    </citation>
    <scope>NUCLEOTIDE SEQUENCE</scope>
    <source>
        <strain evidence="3">32-07</strain>
    </source>
</reference>
<accession>A0ABX8QQU0</accession>
<evidence type="ECO:0000259" key="1">
    <source>
        <dbReference type="Pfam" id="PF00501"/>
    </source>
</evidence>
<dbReference type="PANTHER" id="PTHR43767:SF1">
    <property type="entry name" value="NONRIBOSOMAL PEPTIDE SYNTHASE PES1 (EUROFUNG)-RELATED"/>
    <property type="match status" value="1"/>
</dbReference>